<gene>
    <name evidence="1" type="ORF">LIER_02849</name>
</gene>
<evidence type="ECO:0000313" key="2">
    <source>
        <dbReference type="Proteomes" id="UP001454036"/>
    </source>
</evidence>
<reference evidence="1 2" key="1">
    <citation type="submission" date="2024-01" db="EMBL/GenBank/DDBJ databases">
        <title>The complete chloroplast genome sequence of Lithospermum erythrorhizon: insights into the phylogenetic relationship among Boraginaceae species and the maternal lineages of purple gromwells.</title>
        <authorList>
            <person name="Okada T."/>
            <person name="Watanabe K."/>
        </authorList>
    </citation>
    <scope>NUCLEOTIDE SEQUENCE [LARGE SCALE GENOMIC DNA]</scope>
</reference>
<organism evidence="1 2">
    <name type="scientific">Lithospermum erythrorhizon</name>
    <name type="common">Purple gromwell</name>
    <name type="synonym">Lithospermum officinale var. erythrorhizon</name>
    <dbReference type="NCBI Taxonomy" id="34254"/>
    <lineage>
        <taxon>Eukaryota</taxon>
        <taxon>Viridiplantae</taxon>
        <taxon>Streptophyta</taxon>
        <taxon>Embryophyta</taxon>
        <taxon>Tracheophyta</taxon>
        <taxon>Spermatophyta</taxon>
        <taxon>Magnoliopsida</taxon>
        <taxon>eudicotyledons</taxon>
        <taxon>Gunneridae</taxon>
        <taxon>Pentapetalae</taxon>
        <taxon>asterids</taxon>
        <taxon>lamiids</taxon>
        <taxon>Boraginales</taxon>
        <taxon>Boraginaceae</taxon>
        <taxon>Boraginoideae</taxon>
        <taxon>Lithospermeae</taxon>
        <taxon>Lithospermum</taxon>
    </lineage>
</organism>
<name>A0AAV3NR13_LITER</name>
<sequence length="94" mass="10551">MLTSLSMWRGRMITVEHPSASILLILISHKTSSEELSSKLQHQVATRESVITSLEAGKAESVLKVASLDEIIEHDQKSRSEQLGIELEDFLHRL</sequence>
<evidence type="ECO:0000313" key="1">
    <source>
        <dbReference type="EMBL" id="GAA0141790.1"/>
    </source>
</evidence>
<proteinExistence type="predicted"/>
<keyword evidence="2" id="KW-1185">Reference proteome</keyword>
<accession>A0AAV3NR13</accession>
<comment type="caution">
    <text evidence="1">The sequence shown here is derived from an EMBL/GenBank/DDBJ whole genome shotgun (WGS) entry which is preliminary data.</text>
</comment>
<protein>
    <submittedName>
        <fullName evidence="1">Uncharacterized protein</fullName>
    </submittedName>
</protein>
<dbReference type="EMBL" id="BAABME010000326">
    <property type="protein sequence ID" value="GAA0141790.1"/>
    <property type="molecule type" value="Genomic_DNA"/>
</dbReference>
<dbReference type="Proteomes" id="UP001454036">
    <property type="component" value="Unassembled WGS sequence"/>
</dbReference>
<dbReference type="AlphaFoldDB" id="A0AAV3NR13"/>